<proteinExistence type="predicted"/>
<feature type="compositionally biased region" description="Pro residues" evidence="1">
    <location>
        <begin position="561"/>
        <end position="601"/>
    </location>
</feature>
<name>A0A6A4VFD2_AMPAM</name>
<protein>
    <submittedName>
        <fullName evidence="2">Uncharacterized protein</fullName>
    </submittedName>
</protein>
<keyword evidence="3" id="KW-1185">Reference proteome</keyword>
<reference evidence="2 3" key="1">
    <citation type="submission" date="2019-07" db="EMBL/GenBank/DDBJ databases">
        <title>Draft genome assembly of a fouling barnacle, Amphibalanus amphitrite (Darwin, 1854): The first reference genome for Thecostraca.</title>
        <authorList>
            <person name="Kim W."/>
        </authorList>
    </citation>
    <scope>NUCLEOTIDE SEQUENCE [LARGE SCALE GENOMIC DNA]</scope>
    <source>
        <strain evidence="2">SNU_AA5</strain>
        <tissue evidence="2">Soma without cirri and trophi</tissue>
    </source>
</reference>
<feature type="region of interest" description="Disordered" evidence="1">
    <location>
        <begin position="356"/>
        <end position="433"/>
    </location>
</feature>
<feature type="region of interest" description="Disordered" evidence="1">
    <location>
        <begin position="222"/>
        <end position="250"/>
    </location>
</feature>
<feature type="region of interest" description="Disordered" evidence="1">
    <location>
        <begin position="549"/>
        <end position="639"/>
    </location>
</feature>
<evidence type="ECO:0000313" key="3">
    <source>
        <dbReference type="Proteomes" id="UP000440578"/>
    </source>
</evidence>
<evidence type="ECO:0000256" key="1">
    <source>
        <dbReference type="SAM" id="MobiDB-lite"/>
    </source>
</evidence>
<dbReference type="EMBL" id="VIIS01001825">
    <property type="protein sequence ID" value="KAF0292263.1"/>
    <property type="molecule type" value="Genomic_DNA"/>
</dbReference>
<feature type="compositionally biased region" description="Pro residues" evidence="1">
    <location>
        <begin position="420"/>
        <end position="429"/>
    </location>
</feature>
<feature type="compositionally biased region" description="Polar residues" evidence="1">
    <location>
        <begin position="224"/>
        <end position="233"/>
    </location>
</feature>
<organism evidence="2 3">
    <name type="scientific">Amphibalanus amphitrite</name>
    <name type="common">Striped barnacle</name>
    <name type="synonym">Balanus amphitrite</name>
    <dbReference type="NCBI Taxonomy" id="1232801"/>
    <lineage>
        <taxon>Eukaryota</taxon>
        <taxon>Metazoa</taxon>
        <taxon>Ecdysozoa</taxon>
        <taxon>Arthropoda</taxon>
        <taxon>Crustacea</taxon>
        <taxon>Multicrustacea</taxon>
        <taxon>Cirripedia</taxon>
        <taxon>Thoracica</taxon>
        <taxon>Thoracicalcarea</taxon>
        <taxon>Balanomorpha</taxon>
        <taxon>Balanoidea</taxon>
        <taxon>Balanidae</taxon>
        <taxon>Amphibalaninae</taxon>
        <taxon>Amphibalanus</taxon>
    </lineage>
</organism>
<feature type="region of interest" description="Disordered" evidence="1">
    <location>
        <begin position="290"/>
        <end position="335"/>
    </location>
</feature>
<feature type="compositionally biased region" description="Pro residues" evidence="1">
    <location>
        <begin position="368"/>
        <end position="379"/>
    </location>
</feature>
<gene>
    <name evidence="2" type="ORF">FJT64_009725</name>
</gene>
<dbReference type="AlphaFoldDB" id="A0A6A4VFD2"/>
<feature type="compositionally biased region" description="Low complexity" evidence="1">
    <location>
        <begin position="295"/>
        <end position="325"/>
    </location>
</feature>
<feature type="compositionally biased region" description="Low complexity" evidence="1">
    <location>
        <begin position="47"/>
        <end position="62"/>
    </location>
</feature>
<dbReference type="Proteomes" id="UP000440578">
    <property type="component" value="Unassembled WGS sequence"/>
</dbReference>
<feature type="region of interest" description="Disordered" evidence="1">
    <location>
        <begin position="47"/>
        <end position="78"/>
    </location>
</feature>
<sequence length="780" mass="83093">MPMMMMMSARLNYSDSPIISVLPKPPFLAPQRVTATTTIITTIGRTSTSDIGSESVGSGSSEYIPPGSGSESSAFPNRGNLVEGSPTEANSQQELFISLHEENGGSPNHITTGGFDTHSGGSVPFQSISDVLPVSKKPDRFSTWTDNRRTSTTEAPHVLQSGGWLNLFTKPTTTSTIKPKFNKYGFWKPTRRPMVFSRVKYKQNRKGGSAKPGYLLNRHRTKGEVTSTTTRQPATPLPTRKPSTSTYPPRITTLDITSAAADGTLPNLIMSLFGTTKSPHFNGPDPNGIFKPHQPATRPSTIPSTPSTRKPTVTIPTLPTTTSRPAPTPKFNKYGFWKPTKRPYNMLMRRLRQRMKDRTRMPSTTKAPAPPPVGPPILPPRRSYVNGNFRAYQKRPAGWRGRRDAPSPPPQPVPSSSEPEPTPSLPDPPTTSIDLLLDSVGRSFGAAPAGGVQASPEARMFRNQFRPGGRYRRRFSGRCITRCWLGTVGILGGVGGLAALSVPVYLLLVGSLGGSGAAGGVSGAAGAAAGAAAGGAAVGGVVFNEPIPDPVTGPGTGTGPIPIPLPVPDPIPLPIPDPIPPDVPDPKPPGEPGDPKPPAPPDSGTGQPPGPPEEESVKPPAPPTTDTGGPGPFIEGPDTIATTFVNVNPADGQNLDGTPNDGQYVPPETTVFGEQITRPNRRPAPVGVIGVPTEPDRISAVLGQNFGPETAECKNYKLCILHAKTQDTTKRKPPRWFFTTYLYEGSFASLCQQMARKPTVQLCRKLFPHCVNTTKFGFGY</sequence>
<evidence type="ECO:0000313" key="2">
    <source>
        <dbReference type="EMBL" id="KAF0292263.1"/>
    </source>
</evidence>
<comment type="caution">
    <text evidence="2">The sequence shown here is derived from an EMBL/GenBank/DDBJ whole genome shotgun (WGS) entry which is preliminary data.</text>
</comment>
<accession>A0A6A4VFD2</accession>